<evidence type="ECO:0000256" key="3">
    <source>
        <dbReference type="ARBA" id="ARBA00022970"/>
    </source>
</evidence>
<dbReference type="KEGG" id="bpg:Bathy09g02570"/>
<dbReference type="GO" id="GO:0015179">
    <property type="term" value="F:L-amino acid transmembrane transporter activity"/>
    <property type="evidence" value="ECO:0007669"/>
    <property type="project" value="TreeGrafter"/>
</dbReference>
<feature type="transmembrane region" description="Helical" evidence="7">
    <location>
        <begin position="457"/>
        <end position="478"/>
    </location>
</feature>
<dbReference type="PANTHER" id="PTHR22950">
    <property type="entry name" value="AMINO ACID TRANSPORTER"/>
    <property type="match status" value="1"/>
</dbReference>
<organism evidence="9 10">
    <name type="scientific">Bathycoccus prasinos</name>
    <dbReference type="NCBI Taxonomy" id="41875"/>
    <lineage>
        <taxon>Eukaryota</taxon>
        <taxon>Viridiplantae</taxon>
        <taxon>Chlorophyta</taxon>
        <taxon>Mamiellophyceae</taxon>
        <taxon>Mamiellales</taxon>
        <taxon>Bathycoccaceae</taxon>
        <taxon>Bathycoccus</taxon>
    </lineage>
</organism>
<dbReference type="Pfam" id="PF01490">
    <property type="entry name" value="Aa_trans"/>
    <property type="match status" value="1"/>
</dbReference>
<evidence type="ECO:0000256" key="2">
    <source>
        <dbReference type="ARBA" id="ARBA00022692"/>
    </source>
</evidence>
<evidence type="ECO:0000259" key="8">
    <source>
        <dbReference type="Pfam" id="PF01490"/>
    </source>
</evidence>
<keyword evidence="10" id="KW-1185">Reference proteome</keyword>
<dbReference type="OrthoDB" id="498603at2759"/>
<dbReference type="GO" id="GO:0016020">
    <property type="term" value="C:membrane"/>
    <property type="evidence" value="ECO:0007669"/>
    <property type="project" value="UniProtKB-SubCell"/>
</dbReference>
<proteinExistence type="predicted"/>
<feature type="transmembrane region" description="Helical" evidence="7">
    <location>
        <begin position="256"/>
        <end position="276"/>
    </location>
</feature>
<dbReference type="EMBL" id="FO082270">
    <property type="protein sequence ID" value="CCO66614.1"/>
    <property type="molecule type" value="Genomic_DNA"/>
</dbReference>
<gene>
    <name evidence="9" type="ORF">Bathy09g02570</name>
</gene>
<name>K8FIB5_9CHLO</name>
<feature type="transmembrane region" description="Helical" evidence="7">
    <location>
        <begin position="334"/>
        <end position="351"/>
    </location>
</feature>
<reference evidence="9 10" key="1">
    <citation type="submission" date="2011-10" db="EMBL/GenBank/DDBJ databases">
        <authorList>
            <person name="Genoscope - CEA"/>
        </authorList>
    </citation>
    <scope>NUCLEOTIDE SEQUENCE [LARGE SCALE GENOMIC DNA]</scope>
    <source>
        <strain evidence="9 10">RCC 1105</strain>
    </source>
</reference>
<feature type="region of interest" description="Disordered" evidence="6">
    <location>
        <begin position="128"/>
        <end position="149"/>
    </location>
</feature>
<evidence type="ECO:0000313" key="9">
    <source>
        <dbReference type="EMBL" id="CCO66614.1"/>
    </source>
</evidence>
<keyword evidence="5 7" id="KW-0472">Membrane</keyword>
<evidence type="ECO:0000256" key="1">
    <source>
        <dbReference type="ARBA" id="ARBA00004141"/>
    </source>
</evidence>
<feature type="transmembrane region" description="Helical" evidence="7">
    <location>
        <begin position="426"/>
        <end position="445"/>
    </location>
</feature>
<dbReference type="RefSeq" id="XP_007511054.1">
    <property type="nucleotide sequence ID" value="XM_007510992.1"/>
</dbReference>
<accession>K8FIB5</accession>
<feature type="transmembrane region" description="Helical" evidence="7">
    <location>
        <begin position="498"/>
        <end position="519"/>
    </location>
</feature>
<dbReference type="Proteomes" id="UP000198341">
    <property type="component" value="Chromosome 9"/>
</dbReference>
<dbReference type="STRING" id="41875.K8FIB5"/>
<evidence type="ECO:0000256" key="7">
    <source>
        <dbReference type="SAM" id="Phobius"/>
    </source>
</evidence>
<feature type="compositionally biased region" description="Acidic residues" evidence="6">
    <location>
        <begin position="130"/>
        <end position="149"/>
    </location>
</feature>
<keyword evidence="4 7" id="KW-1133">Transmembrane helix</keyword>
<dbReference type="GeneID" id="19013764"/>
<protein>
    <submittedName>
        <fullName evidence="9">Amino acid transporters (ISS)</fullName>
    </submittedName>
</protein>
<evidence type="ECO:0000313" key="10">
    <source>
        <dbReference type="Proteomes" id="UP000198341"/>
    </source>
</evidence>
<comment type="subcellular location">
    <subcellularLocation>
        <location evidence="1">Membrane</location>
        <topology evidence="1">Multi-pass membrane protein</topology>
    </subcellularLocation>
</comment>
<dbReference type="eggNOG" id="KOG1303">
    <property type="taxonomic scope" value="Eukaryota"/>
</dbReference>
<sequence length="557" mass="62388">MNNESSHAYVPLSEDIFNNGDVTTFEEEEEEHEDQERREVISENLQRATVANITMNTLNYMLVPLSMPAVFKAAGWKFGMVCFVSSTVWSYWTGRVIGQAYLKHPDLKTYPEMAAEAVTRFIFSFGGGGGDDDDNGDADGGGDDDDDDDDGAVRWSLGESARRRVRLGGKKTKKSKKTRARDATRKAVHVVQFLTFYLDAVCQLVYLAQYLAMLTKAMKVRGFYGVGWCQSFSLLIVSILLLPVVQLPTFHDSAKFVYFAIGTLTLSVGVFTYEVLHRTPWKSCAIKPQFPAVSARSKFVSLANFAYAYGGHGLYPEEMSEMQEPERWPEVMNWSYFISAPVYLFVGALGYRSYGASTEADINLNFPNDFGNALSIAFQFGQCYYAVFFCNVALCSRFEVMLGVDPTDYFSKKHPLFKVTAFTFRLFFRAFFLLTQTLVAAIFLASKGDVLLDLQGLVGSFGMALMTFLLPSIMRLTLVEDDEFPTTKRRNSINNRKWLEPFVYLSLLLGFVVVLSGTYGSLADLRSDINIDKRMIADACQPAVTTVVDERGCPTTS</sequence>
<keyword evidence="3" id="KW-0813">Transport</keyword>
<evidence type="ECO:0000256" key="6">
    <source>
        <dbReference type="SAM" id="MobiDB-lite"/>
    </source>
</evidence>
<dbReference type="InterPro" id="IPR013057">
    <property type="entry name" value="AA_transpt_TM"/>
</dbReference>
<evidence type="ECO:0000256" key="4">
    <source>
        <dbReference type="ARBA" id="ARBA00022989"/>
    </source>
</evidence>
<feature type="domain" description="Amino acid transporter transmembrane" evidence="8">
    <location>
        <begin position="228"/>
        <end position="491"/>
    </location>
</feature>
<keyword evidence="3" id="KW-0029">Amino-acid transport</keyword>
<keyword evidence="2 7" id="KW-0812">Transmembrane</keyword>
<evidence type="ECO:0000256" key="5">
    <source>
        <dbReference type="ARBA" id="ARBA00023136"/>
    </source>
</evidence>
<feature type="transmembrane region" description="Helical" evidence="7">
    <location>
        <begin position="223"/>
        <end position="244"/>
    </location>
</feature>
<dbReference type="AlphaFoldDB" id="K8FIB5"/>